<dbReference type="InterPro" id="IPR058647">
    <property type="entry name" value="BSH_CzcB-like"/>
</dbReference>
<sequence>MKITPLLLNLAFSPLLLSCGTETEPVAPAEILRPVRTLEVNPTVTKATREFPAVVDAARSADLSFRVSGIVNEMAFKEGEKVKKGEVIAKLDQTDARIELKSSQASYETARSNFQRGEKLVGPGHISQSDFDELKALYATAEAKLEATRQNLNYTVLRASLDGRLARRFVEIHEEVTPQTQIVTLQ</sequence>
<name>A0A370DWE6_9GAMM</name>
<dbReference type="InterPro" id="IPR006143">
    <property type="entry name" value="RND_pump_MFP"/>
</dbReference>
<dbReference type="GO" id="GO:1990281">
    <property type="term" value="C:efflux pump complex"/>
    <property type="evidence" value="ECO:0007669"/>
    <property type="project" value="TreeGrafter"/>
</dbReference>
<dbReference type="NCBIfam" id="TIGR01730">
    <property type="entry name" value="RND_mfp"/>
    <property type="match status" value="1"/>
</dbReference>
<organism evidence="3 4">
    <name type="scientific">endosymbiont of Lamellibrachia luymesi</name>
    <dbReference type="NCBI Taxonomy" id="2200907"/>
    <lineage>
        <taxon>Bacteria</taxon>
        <taxon>Pseudomonadati</taxon>
        <taxon>Pseudomonadota</taxon>
        <taxon>Gammaproteobacteria</taxon>
        <taxon>sulfur-oxidizing symbionts</taxon>
    </lineage>
</organism>
<dbReference type="Gene3D" id="2.40.50.100">
    <property type="match status" value="1"/>
</dbReference>
<dbReference type="PROSITE" id="PS51257">
    <property type="entry name" value="PROKAR_LIPOPROTEIN"/>
    <property type="match status" value="1"/>
</dbReference>
<dbReference type="Pfam" id="PF25973">
    <property type="entry name" value="BSH_CzcB"/>
    <property type="match status" value="1"/>
</dbReference>
<evidence type="ECO:0000313" key="4">
    <source>
        <dbReference type="Proteomes" id="UP000255508"/>
    </source>
</evidence>
<dbReference type="Proteomes" id="UP000255508">
    <property type="component" value="Unassembled WGS sequence"/>
</dbReference>
<dbReference type="GO" id="GO:0015562">
    <property type="term" value="F:efflux transmembrane transporter activity"/>
    <property type="evidence" value="ECO:0007669"/>
    <property type="project" value="TreeGrafter"/>
</dbReference>
<protein>
    <recommendedName>
        <fullName evidence="2">CzcB-like barrel-sandwich hybrid domain-containing protein</fullName>
    </recommendedName>
</protein>
<evidence type="ECO:0000256" key="1">
    <source>
        <dbReference type="ARBA" id="ARBA00009477"/>
    </source>
</evidence>
<comment type="caution">
    <text evidence="3">The sequence shown here is derived from an EMBL/GenBank/DDBJ whole genome shotgun (WGS) entry which is preliminary data.</text>
</comment>
<evidence type="ECO:0000313" key="3">
    <source>
        <dbReference type="EMBL" id="RDH90004.1"/>
    </source>
</evidence>
<evidence type="ECO:0000259" key="2">
    <source>
        <dbReference type="Pfam" id="PF25973"/>
    </source>
</evidence>
<dbReference type="EMBL" id="QFXD01000185">
    <property type="protein sequence ID" value="RDH90004.1"/>
    <property type="molecule type" value="Genomic_DNA"/>
</dbReference>
<dbReference type="Gene3D" id="1.10.287.470">
    <property type="entry name" value="Helix hairpin bin"/>
    <property type="match status" value="1"/>
</dbReference>
<feature type="domain" description="CzcB-like barrel-sandwich hybrid" evidence="2">
    <location>
        <begin position="61"/>
        <end position="185"/>
    </location>
</feature>
<gene>
    <name evidence="3" type="ORF">DIZ79_10325</name>
</gene>
<dbReference type="PANTHER" id="PTHR30469:SF20">
    <property type="entry name" value="EFFLUX RND TRANSPORTER PERIPLASMIC ADAPTOR SUBUNIT"/>
    <property type="match status" value="1"/>
</dbReference>
<dbReference type="PANTHER" id="PTHR30469">
    <property type="entry name" value="MULTIDRUG RESISTANCE PROTEIN MDTA"/>
    <property type="match status" value="1"/>
</dbReference>
<accession>A0A370DWE6</accession>
<reference evidence="3 4" key="1">
    <citation type="journal article" date="2018" name="ISME J.">
        <title>Endosymbiont genomes yield clues of tubeworm success.</title>
        <authorList>
            <person name="Li Y."/>
            <person name="Liles M.R."/>
            <person name="Halanych K.M."/>
        </authorList>
    </citation>
    <scope>NUCLEOTIDE SEQUENCE [LARGE SCALE GENOMIC DNA]</scope>
    <source>
        <strain evidence="3">A1422</strain>
    </source>
</reference>
<dbReference type="SUPFAM" id="SSF111369">
    <property type="entry name" value="HlyD-like secretion proteins"/>
    <property type="match status" value="1"/>
</dbReference>
<comment type="similarity">
    <text evidence="1">Belongs to the membrane fusion protein (MFP) (TC 8.A.1) family.</text>
</comment>
<dbReference type="AlphaFoldDB" id="A0A370DWE6"/>
<proteinExistence type="inferred from homology"/>